<dbReference type="GO" id="GO:0016529">
    <property type="term" value="C:sarcoplasmic reticulum"/>
    <property type="evidence" value="ECO:0007669"/>
    <property type="project" value="TreeGrafter"/>
</dbReference>
<gene>
    <name evidence="1" type="ORF">ACAOBT_LOCUS11239</name>
</gene>
<dbReference type="Proteomes" id="UP001152888">
    <property type="component" value="Unassembled WGS sequence"/>
</dbReference>
<dbReference type="GO" id="GO:0015629">
    <property type="term" value="C:actin cytoskeleton"/>
    <property type="evidence" value="ECO:0007669"/>
    <property type="project" value="TreeGrafter"/>
</dbReference>
<dbReference type="PANTHER" id="PTHR14938:SF2">
    <property type="entry name" value="HCLS1-ASSOCIATED PROTEIN X-1"/>
    <property type="match status" value="1"/>
</dbReference>
<evidence type="ECO:0000313" key="2">
    <source>
        <dbReference type="Proteomes" id="UP001152888"/>
    </source>
</evidence>
<organism evidence="1 2">
    <name type="scientific">Acanthoscelides obtectus</name>
    <name type="common">Bean weevil</name>
    <name type="synonym">Bruchus obtectus</name>
    <dbReference type="NCBI Taxonomy" id="200917"/>
    <lineage>
        <taxon>Eukaryota</taxon>
        <taxon>Metazoa</taxon>
        <taxon>Ecdysozoa</taxon>
        <taxon>Arthropoda</taxon>
        <taxon>Hexapoda</taxon>
        <taxon>Insecta</taxon>
        <taxon>Pterygota</taxon>
        <taxon>Neoptera</taxon>
        <taxon>Endopterygota</taxon>
        <taxon>Coleoptera</taxon>
        <taxon>Polyphaga</taxon>
        <taxon>Cucujiformia</taxon>
        <taxon>Chrysomeloidea</taxon>
        <taxon>Chrysomelidae</taxon>
        <taxon>Bruchinae</taxon>
        <taxon>Bruchini</taxon>
        <taxon>Acanthoscelides</taxon>
    </lineage>
</organism>
<dbReference type="AlphaFoldDB" id="A0A9P0KH88"/>
<dbReference type="EMBL" id="CAKOFQ010006828">
    <property type="protein sequence ID" value="CAH1974702.1"/>
    <property type="molecule type" value="Genomic_DNA"/>
</dbReference>
<dbReference type="GO" id="GO:0005739">
    <property type="term" value="C:mitochondrion"/>
    <property type="evidence" value="ECO:0007669"/>
    <property type="project" value="TreeGrafter"/>
</dbReference>
<dbReference type="GO" id="GO:0030833">
    <property type="term" value="P:regulation of actin filament polymerization"/>
    <property type="evidence" value="ECO:0007669"/>
    <property type="project" value="TreeGrafter"/>
</dbReference>
<dbReference type="GO" id="GO:0016324">
    <property type="term" value="C:apical plasma membrane"/>
    <property type="evidence" value="ECO:0007669"/>
    <property type="project" value="TreeGrafter"/>
</dbReference>
<comment type="caution">
    <text evidence="1">The sequence shown here is derived from an EMBL/GenBank/DDBJ whole genome shotgun (WGS) entry which is preliminary data.</text>
</comment>
<reference evidence="1" key="1">
    <citation type="submission" date="2022-03" db="EMBL/GenBank/DDBJ databases">
        <authorList>
            <person name="Sayadi A."/>
        </authorList>
    </citation>
    <scope>NUCLEOTIDE SEQUENCE</scope>
</reference>
<proteinExistence type="predicted"/>
<accession>A0A9P0KH88</accession>
<evidence type="ECO:0000313" key="1">
    <source>
        <dbReference type="EMBL" id="CAH1974702.1"/>
    </source>
</evidence>
<protein>
    <submittedName>
        <fullName evidence="1">Uncharacterized protein</fullName>
    </submittedName>
</protein>
<name>A0A9P0KH88_ACAOB</name>
<dbReference type="InterPro" id="IPR017248">
    <property type="entry name" value="HAX-1"/>
</dbReference>
<sequence>MEFFKRLFGYDKTDDHSYRSRYNDRNFERDYSGYDEDEPQSENFSRRGFDMYSDPLHMHQYFEQEINNILKSFGLSGFDSFFGGVSDNPTIDGPPISGQIPAPSEGLREQFLKPGYERPSGRRHDKVDKDLDDRVKSGNLDAILRDETTEVTPYQPSSSSNFFYGKSQTMSTITHPDGSVETKQCIRDNAGNEEITTCRIFGEKQYCVIKKRDKSGREEVTEKLVNMDEKEKQLLLEGAPQLDISPSHPSDTIFDKFFN</sequence>
<dbReference type="GO" id="GO:0030136">
    <property type="term" value="C:clathrin-coated vesicle"/>
    <property type="evidence" value="ECO:0007669"/>
    <property type="project" value="TreeGrafter"/>
</dbReference>
<dbReference type="OrthoDB" id="5562606at2759"/>
<keyword evidence="2" id="KW-1185">Reference proteome</keyword>
<dbReference type="PANTHER" id="PTHR14938">
    <property type="entry name" value="HCLS1-ASSOCIATED PROTEIN X-1"/>
    <property type="match status" value="1"/>
</dbReference>
<dbReference type="GO" id="GO:0043066">
    <property type="term" value="P:negative regulation of apoptotic process"/>
    <property type="evidence" value="ECO:0007669"/>
    <property type="project" value="InterPro"/>
</dbReference>